<dbReference type="InParanoid" id="A0A132B4M8"/>
<name>A0A132B4M8_MOLSC</name>
<dbReference type="OrthoDB" id="3594045at2759"/>
<organism evidence="1 2">
    <name type="scientific">Mollisia scopiformis</name>
    <name type="common">Conifer needle endophyte fungus</name>
    <name type="synonym">Phialocephala scopiformis</name>
    <dbReference type="NCBI Taxonomy" id="149040"/>
    <lineage>
        <taxon>Eukaryota</taxon>
        <taxon>Fungi</taxon>
        <taxon>Dikarya</taxon>
        <taxon>Ascomycota</taxon>
        <taxon>Pezizomycotina</taxon>
        <taxon>Leotiomycetes</taxon>
        <taxon>Helotiales</taxon>
        <taxon>Mollisiaceae</taxon>
        <taxon>Mollisia</taxon>
    </lineage>
</organism>
<dbReference type="EMBL" id="KQ947440">
    <property type="protein sequence ID" value="KUJ07356.1"/>
    <property type="molecule type" value="Genomic_DNA"/>
</dbReference>
<gene>
    <name evidence="1" type="ORF">LY89DRAFT_544882</name>
</gene>
<protein>
    <recommendedName>
        <fullName evidence="3">Transposase Tc1-like domain-containing protein</fullName>
    </recommendedName>
</protein>
<evidence type="ECO:0000313" key="2">
    <source>
        <dbReference type="Proteomes" id="UP000070700"/>
    </source>
</evidence>
<dbReference type="RefSeq" id="XP_018061711.1">
    <property type="nucleotide sequence ID" value="XM_018208225.1"/>
</dbReference>
<feature type="non-terminal residue" evidence="1">
    <location>
        <position position="1"/>
    </location>
</feature>
<sequence>RPTRTKRYSISREQVLAIEEDMDGHWSRGSMTAAELVEHYQLGCVPQTLINAFKREGIGHYWAAESKYLTPNNMKERNTFCRVYRDDKGWKLPQYKKVLYSNTCHFAVNQRKRQKVWRR</sequence>
<dbReference type="AlphaFoldDB" id="A0A132B4M8"/>
<evidence type="ECO:0000313" key="1">
    <source>
        <dbReference type="EMBL" id="KUJ07356.1"/>
    </source>
</evidence>
<accession>A0A132B4M8</accession>
<reference evidence="1 2" key="1">
    <citation type="submission" date="2015-10" db="EMBL/GenBank/DDBJ databases">
        <title>Full genome of DAOMC 229536 Phialocephala scopiformis, a fungal endophyte of spruce producing the potent anti-insectan compound rugulosin.</title>
        <authorList>
            <consortium name="DOE Joint Genome Institute"/>
            <person name="Walker A.K."/>
            <person name="Frasz S.L."/>
            <person name="Seifert K.A."/>
            <person name="Miller J.D."/>
            <person name="Mondo S.J."/>
            <person name="Labutti K."/>
            <person name="Lipzen A."/>
            <person name="Dockter R."/>
            <person name="Kennedy M."/>
            <person name="Grigoriev I.V."/>
            <person name="Spatafora J.W."/>
        </authorList>
    </citation>
    <scope>NUCLEOTIDE SEQUENCE [LARGE SCALE GENOMIC DNA]</scope>
    <source>
        <strain evidence="1 2">CBS 120377</strain>
    </source>
</reference>
<evidence type="ECO:0008006" key="3">
    <source>
        <dbReference type="Google" id="ProtNLM"/>
    </source>
</evidence>
<feature type="non-terminal residue" evidence="1">
    <location>
        <position position="119"/>
    </location>
</feature>
<dbReference type="Proteomes" id="UP000070700">
    <property type="component" value="Unassembled WGS sequence"/>
</dbReference>
<keyword evidence="2" id="KW-1185">Reference proteome</keyword>
<dbReference type="GeneID" id="28817951"/>
<dbReference type="KEGG" id="psco:LY89DRAFT_544882"/>
<proteinExistence type="predicted"/>